<feature type="region of interest" description="Disordered" evidence="1">
    <location>
        <begin position="1"/>
        <end position="54"/>
    </location>
</feature>
<feature type="compositionally biased region" description="Low complexity" evidence="1">
    <location>
        <begin position="17"/>
        <end position="26"/>
    </location>
</feature>
<feature type="compositionally biased region" description="Acidic residues" evidence="1">
    <location>
        <begin position="176"/>
        <end position="203"/>
    </location>
</feature>
<feature type="compositionally biased region" description="Polar residues" evidence="1">
    <location>
        <begin position="27"/>
        <end position="36"/>
    </location>
</feature>
<evidence type="ECO:0000313" key="2">
    <source>
        <dbReference type="EMBL" id="KAK1526058.1"/>
    </source>
</evidence>
<sequence length="203" mass="22236">MTERVTKKMSRRGGRYSGRAASKASSDPSSFTQSMMSMAKENLDKEKENRARLQTELQASQDLIAQWETILKISSPKQSNLPSGQVPTTTEENSSPAVSTYAHRTEGTEANDTNPTADNTAPSGRSRNISVAPFSGSRNTKERATATQATSSTAMLVDKPGEESEVEHSDGHDDEDKSEEDDDANEDDGEYVEDNDDTEFMEE</sequence>
<dbReference type="AlphaFoldDB" id="A0AAJ0DZN7"/>
<feature type="compositionally biased region" description="Polar residues" evidence="1">
    <location>
        <begin position="108"/>
        <end position="129"/>
    </location>
</feature>
<dbReference type="GeneID" id="85340184"/>
<gene>
    <name evidence="2" type="ORF">CCOS01_08476</name>
</gene>
<protein>
    <submittedName>
        <fullName evidence="2">Uncharacterized protein</fullName>
    </submittedName>
</protein>
<keyword evidence="3" id="KW-1185">Reference proteome</keyword>
<feature type="compositionally biased region" description="Polar residues" evidence="1">
    <location>
        <begin position="75"/>
        <end position="98"/>
    </location>
</feature>
<accession>A0AAJ0DZN7</accession>
<dbReference type="RefSeq" id="XP_060312911.1">
    <property type="nucleotide sequence ID" value="XM_060456637.1"/>
</dbReference>
<feature type="compositionally biased region" description="Basic and acidic residues" evidence="1">
    <location>
        <begin position="159"/>
        <end position="175"/>
    </location>
</feature>
<dbReference type="Proteomes" id="UP001240678">
    <property type="component" value="Unassembled WGS sequence"/>
</dbReference>
<evidence type="ECO:0000313" key="3">
    <source>
        <dbReference type="Proteomes" id="UP001240678"/>
    </source>
</evidence>
<dbReference type="EMBL" id="MOOE01000008">
    <property type="protein sequence ID" value="KAK1526058.1"/>
    <property type="molecule type" value="Genomic_DNA"/>
</dbReference>
<name>A0AAJ0DZN7_9PEZI</name>
<comment type="caution">
    <text evidence="2">The sequence shown here is derived from an EMBL/GenBank/DDBJ whole genome shotgun (WGS) entry which is preliminary data.</text>
</comment>
<organism evidence="2 3">
    <name type="scientific">Colletotrichum costaricense</name>
    <dbReference type="NCBI Taxonomy" id="1209916"/>
    <lineage>
        <taxon>Eukaryota</taxon>
        <taxon>Fungi</taxon>
        <taxon>Dikarya</taxon>
        <taxon>Ascomycota</taxon>
        <taxon>Pezizomycotina</taxon>
        <taxon>Sordariomycetes</taxon>
        <taxon>Hypocreomycetidae</taxon>
        <taxon>Glomerellales</taxon>
        <taxon>Glomerellaceae</taxon>
        <taxon>Colletotrichum</taxon>
        <taxon>Colletotrichum acutatum species complex</taxon>
    </lineage>
</organism>
<proteinExistence type="predicted"/>
<feature type="compositionally biased region" description="Basic and acidic residues" evidence="1">
    <location>
        <begin position="41"/>
        <end position="53"/>
    </location>
</feature>
<reference evidence="2 3" key="1">
    <citation type="submission" date="2016-10" db="EMBL/GenBank/DDBJ databases">
        <title>The genome sequence of Colletotrichum fioriniae PJ7.</title>
        <authorList>
            <person name="Baroncelli R."/>
        </authorList>
    </citation>
    <scope>NUCLEOTIDE SEQUENCE [LARGE SCALE GENOMIC DNA]</scope>
    <source>
        <strain evidence="2 3">IMI 309622</strain>
    </source>
</reference>
<feature type="region of interest" description="Disordered" evidence="1">
    <location>
        <begin position="73"/>
        <end position="203"/>
    </location>
</feature>
<feature type="compositionally biased region" description="Low complexity" evidence="1">
    <location>
        <begin position="145"/>
        <end position="154"/>
    </location>
</feature>
<evidence type="ECO:0000256" key="1">
    <source>
        <dbReference type="SAM" id="MobiDB-lite"/>
    </source>
</evidence>